<feature type="region of interest" description="Disordered" evidence="3">
    <location>
        <begin position="21"/>
        <end position="50"/>
    </location>
</feature>
<dbReference type="SUPFAM" id="SSF160350">
    <property type="entry name" value="Rnp2-like"/>
    <property type="match status" value="1"/>
</dbReference>
<proteinExistence type="inferred from homology"/>
<organism evidence="4 5">
    <name type="scientific">Geotrichum candidum</name>
    <name type="common">Oospora lactis</name>
    <name type="synonym">Dipodascus geotrichum</name>
    <dbReference type="NCBI Taxonomy" id="1173061"/>
    <lineage>
        <taxon>Eukaryota</taxon>
        <taxon>Fungi</taxon>
        <taxon>Dikarya</taxon>
        <taxon>Ascomycota</taxon>
        <taxon>Saccharomycotina</taxon>
        <taxon>Dipodascomycetes</taxon>
        <taxon>Dipodascales</taxon>
        <taxon>Dipodascaceae</taxon>
        <taxon>Geotrichum</taxon>
    </lineage>
</organism>
<comment type="similarity">
    <text evidence="1">Belongs to the eukaryotic/archaeal RNase P protein component 2 family.</text>
</comment>
<sequence>MVRLKSRYVLFELLYPDGLTTPATPRPQSKGEGDDSYYDNNNDDDKNSAARNANTILTSQRLRQPSRVDAKQVVAAVRAEIATLLGDYGAGSVASTLQLKYFSRTTSVGIIRVAREKVRLVWAALSYIQRLDNRPVIVRVVRVSGTVKKCEQAAIKRDLELISAVEGRLAGSATAKSGLERFLEGNSAGVDSDSEGGIGEE</sequence>
<accession>A0A9P5G746</accession>
<name>A0A9P5G746_GEOCN</name>
<dbReference type="GO" id="GO:0033204">
    <property type="term" value="F:ribonuclease P RNA binding"/>
    <property type="evidence" value="ECO:0007669"/>
    <property type="project" value="TreeGrafter"/>
</dbReference>
<comment type="caution">
    <text evidence="4">The sequence shown here is derived from an EMBL/GenBank/DDBJ whole genome shotgun (WGS) entry which is preliminary data.</text>
</comment>
<dbReference type="GO" id="GO:0001682">
    <property type="term" value="P:tRNA 5'-leader removal"/>
    <property type="evidence" value="ECO:0007669"/>
    <property type="project" value="InterPro"/>
</dbReference>
<dbReference type="PANTHER" id="PTHR15441:SF2">
    <property type="entry name" value="RIBONUCLEASE P_MRP PROTEIN SUBUNIT POP5"/>
    <property type="match status" value="1"/>
</dbReference>
<dbReference type="AlphaFoldDB" id="A0A9P5G746"/>
<dbReference type="GO" id="GO:0030681">
    <property type="term" value="C:multimeric ribonuclease P complex"/>
    <property type="evidence" value="ECO:0007669"/>
    <property type="project" value="TreeGrafter"/>
</dbReference>
<dbReference type="GO" id="GO:0005730">
    <property type="term" value="C:nucleolus"/>
    <property type="evidence" value="ECO:0007669"/>
    <property type="project" value="TreeGrafter"/>
</dbReference>
<dbReference type="Pfam" id="PF01900">
    <property type="entry name" value="RNase_P_Rpp14"/>
    <property type="match status" value="1"/>
</dbReference>
<dbReference type="PANTHER" id="PTHR15441">
    <property type="entry name" value="RIBONUCLEASE P PROTEIN SUBUNIT P14"/>
    <property type="match status" value="1"/>
</dbReference>
<evidence type="ECO:0000256" key="1">
    <source>
        <dbReference type="ARBA" id="ARBA00010800"/>
    </source>
</evidence>
<evidence type="ECO:0000256" key="2">
    <source>
        <dbReference type="ARBA" id="ARBA00022694"/>
    </source>
</evidence>
<keyword evidence="2" id="KW-0819">tRNA processing</keyword>
<gene>
    <name evidence="4" type="ORF">DV451_001809</name>
</gene>
<dbReference type="Gene3D" id="3.30.70.3250">
    <property type="entry name" value="Ribonuclease P, Pop5 subunit"/>
    <property type="match status" value="1"/>
</dbReference>
<protein>
    <submittedName>
        <fullName evidence="4">Uncharacterized protein</fullName>
    </submittedName>
</protein>
<evidence type="ECO:0000256" key="3">
    <source>
        <dbReference type="SAM" id="MobiDB-lite"/>
    </source>
</evidence>
<dbReference type="EMBL" id="QQZK01000029">
    <property type="protein sequence ID" value="KAF5102516.1"/>
    <property type="molecule type" value="Genomic_DNA"/>
</dbReference>
<evidence type="ECO:0000313" key="4">
    <source>
        <dbReference type="EMBL" id="KAF5102516.1"/>
    </source>
</evidence>
<dbReference type="GO" id="GO:0000172">
    <property type="term" value="C:ribonuclease MRP complex"/>
    <property type="evidence" value="ECO:0007669"/>
    <property type="project" value="TreeGrafter"/>
</dbReference>
<dbReference type="InterPro" id="IPR002759">
    <property type="entry name" value="Pop5/Rpp14/Rnp2-like"/>
</dbReference>
<dbReference type="InterPro" id="IPR038085">
    <property type="entry name" value="Rnp2-like_sf"/>
</dbReference>
<evidence type="ECO:0000313" key="5">
    <source>
        <dbReference type="Proteomes" id="UP000750522"/>
    </source>
</evidence>
<dbReference type="Proteomes" id="UP000750522">
    <property type="component" value="Unassembled WGS sequence"/>
</dbReference>
<reference evidence="4" key="1">
    <citation type="journal article" date="2020" name="Front. Microbiol.">
        <title>Phenotypic and Genetic Characterization of the Cheese Ripening Yeast Geotrichum candidum.</title>
        <authorList>
            <person name="Perkins V."/>
            <person name="Vignola S."/>
            <person name="Lessard M.H."/>
            <person name="Plante P.L."/>
            <person name="Corbeil J."/>
            <person name="Dugat-Bony E."/>
            <person name="Frenette M."/>
            <person name="Labrie S."/>
        </authorList>
    </citation>
    <scope>NUCLEOTIDE SEQUENCE</scope>
    <source>
        <strain evidence="4">LMA-70</strain>
    </source>
</reference>
<reference evidence="4" key="2">
    <citation type="submission" date="2020-01" db="EMBL/GenBank/DDBJ databases">
        <authorList>
            <person name="Perkins V."/>
            <person name="Lessard M.-H."/>
            <person name="Dugat-Bony E."/>
            <person name="Frenette M."/>
            <person name="Labrie S."/>
        </authorList>
    </citation>
    <scope>NUCLEOTIDE SEQUENCE</scope>
    <source>
        <strain evidence="4">LMA-70</strain>
    </source>
</reference>